<organism evidence="3 4">
    <name type="scientific">Hallella multisaccharivorax DSM 17128</name>
    <dbReference type="NCBI Taxonomy" id="688246"/>
    <lineage>
        <taxon>Bacteria</taxon>
        <taxon>Pseudomonadati</taxon>
        <taxon>Bacteroidota</taxon>
        <taxon>Bacteroidia</taxon>
        <taxon>Bacteroidales</taxon>
        <taxon>Prevotellaceae</taxon>
        <taxon>Hallella</taxon>
    </lineage>
</organism>
<dbReference type="OrthoDB" id="163151at2"/>
<dbReference type="InterPro" id="IPR005537">
    <property type="entry name" value="RAMP_III_fam"/>
</dbReference>
<dbReference type="PANTHER" id="PTHR35579">
    <property type="entry name" value="CRISPR SYSTEM CMS ENDORIBONUCLEASE CSM3"/>
    <property type="match status" value="1"/>
</dbReference>
<dbReference type="HOGENOM" id="CLU_121969_0_0_10"/>
<dbReference type="STRING" id="688246.Premu_0692"/>
<reference evidence="4" key="1">
    <citation type="journal article" date="2011" name="Stand. Genomic Sci.">
        <title>Non-contiguous finished genome sequence of the opportunistic oral pathogen Prevotella multisaccharivorax type strain (PPPA20).</title>
        <authorList>
            <person name="Pati A."/>
            <person name="Gronow S."/>
            <person name="Lu M."/>
            <person name="Lapidus A."/>
            <person name="Nolan M."/>
            <person name="Lucas S."/>
            <person name="Hammon N."/>
            <person name="Deshpande S."/>
            <person name="Cheng J.F."/>
            <person name="Tapia R."/>
            <person name="Han C."/>
            <person name="Goodwin L."/>
            <person name="Pitluck S."/>
            <person name="Liolios K."/>
            <person name="Pagani I."/>
            <person name="Mavromatis K."/>
            <person name="Mikhailova N."/>
            <person name="Huntemann M."/>
            <person name="Chen A."/>
            <person name="Palaniappan K."/>
            <person name="Land M."/>
            <person name="Hauser L."/>
            <person name="Detter J.C."/>
            <person name="Brambilla E.M."/>
            <person name="Rohde M."/>
            <person name="Goker M."/>
            <person name="Woyke T."/>
            <person name="Bristow J."/>
            <person name="Eisen J.A."/>
            <person name="Markowitz V."/>
            <person name="Hugenholtz P."/>
            <person name="Kyrpides N.C."/>
            <person name="Klenk H.P."/>
            <person name="Ivanova N."/>
        </authorList>
    </citation>
    <scope>NUCLEOTIDE SEQUENCE [LARGE SCALE GENOMIC DNA]</scope>
    <source>
        <strain evidence="4">DSM 17128</strain>
    </source>
</reference>
<evidence type="ECO:0000313" key="4">
    <source>
        <dbReference type="Proteomes" id="UP000002772"/>
    </source>
</evidence>
<name>F8N681_9BACT</name>
<dbReference type="PANTHER" id="PTHR35579:SF3">
    <property type="entry name" value="CRISPR SYSTEM CMS ENDORIBONUCLEASE CSM3"/>
    <property type="match status" value="1"/>
</dbReference>
<evidence type="ECO:0000259" key="2">
    <source>
        <dbReference type="Pfam" id="PF03787"/>
    </source>
</evidence>
<accession>F8N681</accession>
<proteinExistence type="predicted"/>
<dbReference type="InterPro" id="IPR052216">
    <property type="entry name" value="CRISPR_Csm3_endoribonuclease"/>
</dbReference>
<dbReference type="GO" id="GO:0051607">
    <property type="term" value="P:defense response to virus"/>
    <property type="evidence" value="ECO:0007669"/>
    <property type="project" value="UniProtKB-KW"/>
</dbReference>
<dbReference type="EMBL" id="GL945017">
    <property type="protein sequence ID" value="EGN56162.1"/>
    <property type="molecule type" value="Genomic_DNA"/>
</dbReference>
<dbReference type="AlphaFoldDB" id="F8N681"/>
<gene>
    <name evidence="3" type="ORF">Premu_0692</name>
</gene>
<dbReference type="RefSeq" id="WP_007573123.1">
    <property type="nucleotide sequence ID" value="NZ_BPTS01000001.1"/>
</dbReference>
<dbReference type="Proteomes" id="UP000002772">
    <property type="component" value="Unassembled WGS sequence"/>
</dbReference>
<dbReference type="Pfam" id="PF03787">
    <property type="entry name" value="RAMPs"/>
    <property type="match status" value="1"/>
</dbReference>
<feature type="domain" description="CRISPR type III-associated protein" evidence="2">
    <location>
        <begin position="5"/>
        <end position="103"/>
    </location>
</feature>
<evidence type="ECO:0000256" key="1">
    <source>
        <dbReference type="ARBA" id="ARBA00023118"/>
    </source>
</evidence>
<protein>
    <recommendedName>
        <fullName evidence="2">CRISPR type III-associated protein domain-containing protein</fullName>
    </recommendedName>
</protein>
<keyword evidence="4" id="KW-1185">Reference proteome</keyword>
<evidence type="ECO:0000313" key="3">
    <source>
        <dbReference type="EMBL" id="EGN56162.1"/>
    </source>
</evidence>
<keyword evidence="1" id="KW-0051">Antiviral defense</keyword>
<dbReference type="eggNOG" id="COG1337">
    <property type="taxonomic scope" value="Bacteria"/>
</dbReference>
<sequence length="185" mass="20391">MKYIVKFHTYWHCGSGQAAGSDVDELIIKDRDGLPYIPGRTIKGLLKDACILMTKYNRLGQDKLNEIFGYVEQSGENGQNTVKGVAHFSDAELPALDRSLLSKEEDLKAGLYDSVSSTAIGDDGIALDHSLRKIQVVVPCTLYGEIDDLPSDFGVHMQDAMKLIKRMGLGRHHGLGRCTIEPVKD</sequence>
<dbReference type="CDD" id="cd09726">
    <property type="entry name" value="RAMP_I_III"/>
    <property type="match status" value="1"/>
</dbReference>